<accession>A0A0G0VII6</accession>
<dbReference type="Proteomes" id="UP000034293">
    <property type="component" value="Unassembled WGS sequence"/>
</dbReference>
<protein>
    <submittedName>
        <fullName evidence="1">Uncharacterized protein</fullName>
    </submittedName>
</protein>
<proteinExistence type="predicted"/>
<sequence>MYQHEDQLVKNSLMEGLIKYQKFIYSKTLTKNEARRIITEKEIDKDLLDQHPNNSKIYELVEERFN</sequence>
<reference evidence="1 2" key="1">
    <citation type="journal article" date="2015" name="Nature">
        <title>rRNA introns, odd ribosomes, and small enigmatic genomes across a large radiation of phyla.</title>
        <authorList>
            <person name="Brown C.T."/>
            <person name="Hug L.A."/>
            <person name="Thomas B.C."/>
            <person name="Sharon I."/>
            <person name="Castelle C.J."/>
            <person name="Singh A."/>
            <person name="Wilkins M.J."/>
            <person name="Williams K.H."/>
            <person name="Banfield J.F."/>
        </authorList>
    </citation>
    <scope>NUCLEOTIDE SEQUENCE [LARGE SCALE GENOMIC DNA]</scope>
</reference>
<name>A0A0G0VII6_9BACT</name>
<comment type="caution">
    <text evidence="1">The sequence shown here is derived from an EMBL/GenBank/DDBJ whole genome shotgun (WGS) entry which is preliminary data.</text>
</comment>
<gene>
    <name evidence="1" type="ORF">UU02_C0044G0011</name>
</gene>
<dbReference type="EMBL" id="LBZA01000044">
    <property type="protein sequence ID" value="KKR62557.1"/>
    <property type="molecule type" value="Genomic_DNA"/>
</dbReference>
<organism evidence="1 2">
    <name type="scientific">Candidatus Woesebacteria bacterium GW2011_GWA1_40_43</name>
    <dbReference type="NCBI Taxonomy" id="1618553"/>
    <lineage>
        <taxon>Bacteria</taxon>
        <taxon>Candidatus Woeseibacteriota</taxon>
    </lineage>
</organism>
<evidence type="ECO:0000313" key="1">
    <source>
        <dbReference type="EMBL" id="KKR62557.1"/>
    </source>
</evidence>
<evidence type="ECO:0000313" key="2">
    <source>
        <dbReference type="Proteomes" id="UP000034293"/>
    </source>
</evidence>
<dbReference type="AlphaFoldDB" id="A0A0G0VII6"/>